<gene>
    <name evidence="12" type="primary">Prorsd1-L</name>
    <name evidence="12" type="ORF">Hamer_G018944</name>
</gene>
<sequence>MTSMYRLKKQVEVPNKVELPSCMYKMEALNRVSGMDLSSSYYGPTRASQKSEDVSSLEVRQEALLERLQHLRQQLDHLLGNKVVTSNPNTTLHSVVGAATHSSPVKMGGEEKQAEVEQVVARVGDHLAHLNSLQHNFIAQVQDKDGGMETDVGRLQDSVLYRLGCLKAELQCLSETDEDTFSAVESVGLAERQCSILKIIKVLKEEVEFLAELQKKTDPKVSRSHDDWPSEVDVVTHHREVVKKLKLLQEELAKMLRGLQDLSWEVLPQDVGCQCDISYQFSPFPTVSSPLFASTSPAATNPNAPPFSLVLLRKLLKEVGCPVFSVNHLHSSVLEVNDVLRSCFIDCPMGDRNKHKVAFTLHWKDVPAPCLMVNPLRQTQISGEANILRYISRLFPLSSQYNYEASGTFMIITETDQLMDQLSKQIACGNNKERQAALRQLNGRLGKTIWLMGNTCSIVDVLTWSLMRQAQLSVSAPANLAKWYMAMTTLAGLDKETEVQEPQPCVNTDTSGSRESSSTGPSNTAHKSKTCLDSKERTKDGSQKTFVDRTGLETHLKQLSITYQVQDHEEVFTVDALMQHVRDMPGLHMKNLFLKDKKKNLYLLSARHNAEVKLNEIGKQIGVKDLRFGDEDTMFSVLGVKQGCVTAYALINDTNRQVQFLVDQEALSVSHPYVNFHPMSNAATLGISPNDLSKFLTSTGHEPTLLTLK</sequence>
<reference evidence="12" key="1">
    <citation type="journal article" date="2021" name="Sci. Adv.">
        <title>The American lobster genome reveals insights on longevity, neural, and immune adaptations.</title>
        <authorList>
            <person name="Polinski J.M."/>
            <person name="Zimin A.V."/>
            <person name="Clark K.F."/>
            <person name="Kohn A.B."/>
            <person name="Sadowski N."/>
            <person name="Timp W."/>
            <person name="Ptitsyn A."/>
            <person name="Khanna P."/>
            <person name="Romanova D.Y."/>
            <person name="Williams P."/>
            <person name="Greenwood S.J."/>
            <person name="Moroz L.L."/>
            <person name="Walt D.R."/>
            <person name="Bodnar A.G."/>
        </authorList>
    </citation>
    <scope>NUCLEOTIDE SEQUENCE</scope>
    <source>
        <strain evidence="12">GMGI-L3</strain>
    </source>
</reference>
<evidence type="ECO:0000313" key="12">
    <source>
        <dbReference type="EMBL" id="KAG7170457.1"/>
    </source>
</evidence>
<proteinExistence type="inferred from homology"/>
<organism evidence="12 13">
    <name type="scientific">Homarus americanus</name>
    <name type="common">American lobster</name>
    <dbReference type="NCBI Taxonomy" id="6706"/>
    <lineage>
        <taxon>Eukaryota</taxon>
        <taxon>Metazoa</taxon>
        <taxon>Ecdysozoa</taxon>
        <taxon>Arthropoda</taxon>
        <taxon>Crustacea</taxon>
        <taxon>Multicrustacea</taxon>
        <taxon>Malacostraca</taxon>
        <taxon>Eumalacostraca</taxon>
        <taxon>Eucarida</taxon>
        <taxon>Decapoda</taxon>
        <taxon>Pleocyemata</taxon>
        <taxon>Astacidea</taxon>
        <taxon>Nephropoidea</taxon>
        <taxon>Nephropidae</taxon>
        <taxon>Homarus</taxon>
    </lineage>
</organism>
<comment type="similarity">
    <text evidence="3">Belongs to the PRORSD1 family.</text>
</comment>
<dbReference type="SUPFAM" id="SSF47616">
    <property type="entry name" value="GST C-terminal domain-like"/>
    <property type="match status" value="1"/>
</dbReference>
<dbReference type="GO" id="GO:0006412">
    <property type="term" value="P:translation"/>
    <property type="evidence" value="ECO:0007669"/>
    <property type="project" value="UniProtKB-KW"/>
</dbReference>
<comment type="caution">
    <text evidence="12">The sequence shown here is derived from an EMBL/GenBank/DDBJ whole genome shotgun (WGS) entry which is preliminary data.</text>
</comment>
<dbReference type="Pfam" id="PF18569">
    <property type="entry name" value="Thioredoxin_16"/>
    <property type="match status" value="1"/>
</dbReference>
<dbReference type="GO" id="GO:0005634">
    <property type="term" value="C:nucleus"/>
    <property type="evidence" value="ECO:0007669"/>
    <property type="project" value="UniProtKB-SubCell"/>
</dbReference>
<evidence type="ECO:0000313" key="13">
    <source>
        <dbReference type="Proteomes" id="UP000747542"/>
    </source>
</evidence>
<keyword evidence="5" id="KW-0648">Protein biosynthesis</keyword>
<dbReference type="AlphaFoldDB" id="A0A8J5K872"/>
<dbReference type="GO" id="GO:0017101">
    <property type="term" value="C:aminoacyl-tRNA synthetase multienzyme complex"/>
    <property type="evidence" value="ECO:0007669"/>
    <property type="project" value="InterPro"/>
</dbReference>
<dbReference type="Pfam" id="PF04073">
    <property type="entry name" value="tRNA_edit"/>
    <property type="match status" value="1"/>
</dbReference>
<protein>
    <recommendedName>
        <fullName evidence="7">PrdX deacylase domain-containing protein 1</fullName>
    </recommendedName>
</protein>
<dbReference type="PANTHER" id="PTHR13438:SF2">
    <property type="entry name" value="AMINOACYL TRNA SYNTHASE COMPLEX-INTERACTING MULTIFUNCTIONAL PROTEIN 2"/>
    <property type="match status" value="1"/>
</dbReference>
<dbReference type="InterPro" id="IPR041503">
    <property type="entry name" value="AIMP2_thioredoxin"/>
</dbReference>
<dbReference type="EMBL" id="JAHLQT010014098">
    <property type="protein sequence ID" value="KAG7170457.1"/>
    <property type="molecule type" value="Genomic_DNA"/>
</dbReference>
<evidence type="ECO:0000256" key="2">
    <source>
        <dbReference type="ARBA" id="ARBA00004514"/>
    </source>
</evidence>
<comment type="subcellular location">
    <subcellularLocation>
        <location evidence="2">Cytoplasm</location>
        <location evidence="2">Cytosol</location>
    </subcellularLocation>
    <subcellularLocation>
        <location evidence="1">Nucleus</location>
    </subcellularLocation>
</comment>
<dbReference type="SUPFAM" id="SSF55826">
    <property type="entry name" value="YbaK/ProRS associated domain"/>
    <property type="match status" value="1"/>
</dbReference>
<feature type="domain" description="AIMP2 thioredoxin-like" evidence="11">
    <location>
        <begin position="300"/>
        <end position="381"/>
    </location>
</feature>
<feature type="domain" description="YbaK/aminoacyl-tRNA synthetase-associated" evidence="10">
    <location>
        <begin position="568"/>
        <end position="695"/>
    </location>
</feature>
<evidence type="ECO:0000259" key="11">
    <source>
        <dbReference type="Pfam" id="PF18569"/>
    </source>
</evidence>
<feature type="region of interest" description="Disordered" evidence="9">
    <location>
        <begin position="496"/>
        <end position="544"/>
    </location>
</feature>
<evidence type="ECO:0000256" key="6">
    <source>
        <dbReference type="ARBA" id="ARBA00023242"/>
    </source>
</evidence>
<feature type="compositionally biased region" description="Basic and acidic residues" evidence="9">
    <location>
        <begin position="530"/>
        <end position="544"/>
    </location>
</feature>
<name>A0A8J5K872_HOMAM</name>
<dbReference type="CDD" id="cd04335">
    <property type="entry name" value="PrdX_deacylase"/>
    <property type="match status" value="1"/>
</dbReference>
<keyword evidence="6" id="KW-0539">Nucleus</keyword>
<evidence type="ECO:0000256" key="9">
    <source>
        <dbReference type="SAM" id="MobiDB-lite"/>
    </source>
</evidence>
<accession>A0A8J5K872</accession>
<evidence type="ECO:0000256" key="7">
    <source>
        <dbReference type="ARBA" id="ARBA00031612"/>
    </source>
</evidence>
<evidence type="ECO:0000256" key="4">
    <source>
        <dbReference type="ARBA" id="ARBA00022490"/>
    </source>
</evidence>
<dbReference type="InterPro" id="IPR007214">
    <property type="entry name" value="YbaK/aa-tRNA-synth-assoc-dom"/>
</dbReference>
<feature type="coiled-coil region" evidence="8">
    <location>
        <begin position="54"/>
        <end position="81"/>
    </location>
</feature>
<dbReference type="Gene3D" id="1.20.1050.130">
    <property type="match status" value="1"/>
</dbReference>
<dbReference type="InterPro" id="IPR042360">
    <property type="entry name" value="AIMP2"/>
</dbReference>
<dbReference type="Proteomes" id="UP000747542">
    <property type="component" value="Unassembled WGS sequence"/>
</dbReference>
<evidence type="ECO:0000256" key="1">
    <source>
        <dbReference type="ARBA" id="ARBA00004123"/>
    </source>
</evidence>
<dbReference type="FunFam" id="3.90.960.10:FF:000005">
    <property type="entry name" value="Putative prolyl-tRNA synthetase"/>
    <property type="match status" value="1"/>
</dbReference>
<dbReference type="InterPro" id="IPR036282">
    <property type="entry name" value="Glutathione-S-Trfase_C_sf"/>
</dbReference>
<dbReference type="PANTHER" id="PTHR13438">
    <property type="entry name" value="AMINOACYL TRNA SYNTHASE COMPLEX-INTERACTING MULTIFUNCTIONAL PROTEIN"/>
    <property type="match status" value="1"/>
</dbReference>
<evidence type="ECO:0000256" key="5">
    <source>
        <dbReference type="ARBA" id="ARBA00022917"/>
    </source>
</evidence>
<keyword evidence="13" id="KW-1185">Reference proteome</keyword>
<dbReference type="GO" id="GO:0002161">
    <property type="term" value="F:aminoacyl-tRNA deacylase activity"/>
    <property type="evidence" value="ECO:0007669"/>
    <property type="project" value="InterPro"/>
</dbReference>
<evidence type="ECO:0000259" key="10">
    <source>
        <dbReference type="Pfam" id="PF04073"/>
    </source>
</evidence>
<dbReference type="Gene3D" id="3.90.960.10">
    <property type="entry name" value="YbaK/aminoacyl-tRNA synthetase-associated domain"/>
    <property type="match status" value="1"/>
</dbReference>
<evidence type="ECO:0000256" key="3">
    <source>
        <dbReference type="ARBA" id="ARBA00010201"/>
    </source>
</evidence>
<evidence type="ECO:0000256" key="8">
    <source>
        <dbReference type="SAM" id="Coils"/>
    </source>
</evidence>
<dbReference type="InterPro" id="IPR036754">
    <property type="entry name" value="YbaK/aa-tRNA-synt-asso_dom_sf"/>
</dbReference>
<keyword evidence="8" id="KW-0175">Coiled coil</keyword>
<keyword evidence="4" id="KW-0963">Cytoplasm</keyword>
<dbReference type="GO" id="GO:0005829">
    <property type="term" value="C:cytosol"/>
    <property type="evidence" value="ECO:0007669"/>
    <property type="project" value="UniProtKB-SubCell"/>
</dbReference>
<feature type="compositionally biased region" description="Low complexity" evidence="9">
    <location>
        <begin position="508"/>
        <end position="524"/>
    </location>
</feature>